<dbReference type="InterPro" id="IPR011990">
    <property type="entry name" value="TPR-like_helical_dom_sf"/>
</dbReference>
<proteinExistence type="predicted"/>
<dbReference type="Proteomes" id="UP001526426">
    <property type="component" value="Unassembled WGS sequence"/>
</dbReference>
<feature type="non-terminal residue" evidence="1">
    <location>
        <position position="1"/>
    </location>
</feature>
<evidence type="ECO:0000313" key="1">
    <source>
        <dbReference type="EMBL" id="MCW6036979.1"/>
    </source>
</evidence>
<name>A0ABT3L654_9CYAN</name>
<evidence type="ECO:0000313" key="2">
    <source>
        <dbReference type="Proteomes" id="UP001526426"/>
    </source>
</evidence>
<sequence>PPPPPPPVSPLSPSEQKLKGEAYQRLQDLLKKRRFARAIALVEGLALRLPQDAEVRQWQAIAYQAWGRQLIRQGQPAKGKIYLKKALRTDPHNRALVAEIAEEFRRLGQLV</sequence>
<protein>
    <submittedName>
        <fullName evidence="1">Molecular chaperone DnaJ</fullName>
    </submittedName>
</protein>
<dbReference type="EMBL" id="JAIHOM010000053">
    <property type="protein sequence ID" value="MCW6036979.1"/>
    <property type="molecule type" value="Genomic_DNA"/>
</dbReference>
<comment type="caution">
    <text evidence="1">The sequence shown here is derived from an EMBL/GenBank/DDBJ whole genome shotgun (WGS) entry which is preliminary data.</text>
</comment>
<keyword evidence="2" id="KW-1185">Reference proteome</keyword>
<accession>A0ABT3L654</accession>
<dbReference type="Gene3D" id="1.25.40.10">
    <property type="entry name" value="Tetratricopeptide repeat domain"/>
    <property type="match status" value="1"/>
</dbReference>
<organism evidence="1 2">
    <name type="scientific">Spirulina subsalsa FACHB-351</name>
    <dbReference type="NCBI Taxonomy" id="234711"/>
    <lineage>
        <taxon>Bacteria</taxon>
        <taxon>Bacillati</taxon>
        <taxon>Cyanobacteriota</taxon>
        <taxon>Cyanophyceae</taxon>
        <taxon>Spirulinales</taxon>
        <taxon>Spirulinaceae</taxon>
        <taxon>Spirulina</taxon>
    </lineage>
</organism>
<reference evidence="1 2" key="1">
    <citation type="submission" date="2021-08" db="EMBL/GenBank/DDBJ databases">
        <title>Draft genome sequence of Spirulina subsalsa with high tolerance to salinity and hype-accumulation of phycocyanin.</title>
        <authorList>
            <person name="Pei H."/>
            <person name="Jiang L."/>
        </authorList>
    </citation>
    <scope>NUCLEOTIDE SEQUENCE [LARGE SCALE GENOMIC DNA]</scope>
    <source>
        <strain evidence="1 2">FACHB-351</strain>
    </source>
</reference>
<dbReference type="SUPFAM" id="SSF48452">
    <property type="entry name" value="TPR-like"/>
    <property type="match status" value="1"/>
</dbReference>
<gene>
    <name evidence="1" type="ORF">K4A83_11985</name>
</gene>